<dbReference type="InterPro" id="IPR051210">
    <property type="entry name" value="Ub_ligase/GEF_domain"/>
</dbReference>
<evidence type="ECO:0000313" key="4">
    <source>
        <dbReference type="EMBL" id="KAK7530351.1"/>
    </source>
</evidence>
<dbReference type="PROSITE" id="PS50012">
    <property type="entry name" value="RCC1_3"/>
    <property type="match status" value="4"/>
</dbReference>
<evidence type="ECO:0000256" key="1">
    <source>
        <dbReference type="ARBA" id="ARBA00022737"/>
    </source>
</evidence>
<dbReference type="PRINTS" id="PR00633">
    <property type="entry name" value="RCCNDNSATION"/>
</dbReference>
<protein>
    <submittedName>
        <fullName evidence="4">Regulator of chromosome condensation 1/beta-lactamase-inhibitor protein II</fullName>
    </submittedName>
</protein>
<feature type="repeat" description="RCC1" evidence="2">
    <location>
        <begin position="165"/>
        <end position="214"/>
    </location>
</feature>
<evidence type="ECO:0000256" key="2">
    <source>
        <dbReference type="PROSITE-ProRule" id="PRU00235"/>
    </source>
</evidence>
<organism evidence="4 5">
    <name type="scientific">Phyllosticta citribraziliensis</name>
    <dbReference type="NCBI Taxonomy" id="989973"/>
    <lineage>
        <taxon>Eukaryota</taxon>
        <taxon>Fungi</taxon>
        <taxon>Dikarya</taxon>
        <taxon>Ascomycota</taxon>
        <taxon>Pezizomycotina</taxon>
        <taxon>Dothideomycetes</taxon>
        <taxon>Dothideomycetes incertae sedis</taxon>
        <taxon>Botryosphaeriales</taxon>
        <taxon>Phyllostictaceae</taxon>
        <taxon>Phyllosticta</taxon>
    </lineage>
</organism>
<feature type="repeat" description="RCC1" evidence="2">
    <location>
        <begin position="257"/>
        <end position="294"/>
    </location>
</feature>
<dbReference type="Gene3D" id="2.130.10.30">
    <property type="entry name" value="Regulator of chromosome condensation 1/beta-lactamase-inhibitor protein II"/>
    <property type="match status" value="2"/>
</dbReference>
<dbReference type="PANTHER" id="PTHR22870:SF466">
    <property type="entry name" value="ANKYRIN REPEAT-CONTAINING PROTEIN"/>
    <property type="match status" value="1"/>
</dbReference>
<gene>
    <name evidence="4" type="ORF">J3D65DRAFT_153520</name>
</gene>
<dbReference type="PANTHER" id="PTHR22870">
    <property type="entry name" value="REGULATOR OF CHROMOSOME CONDENSATION"/>
    <property type="match status" value="1"/>
</dbReference>
<dbReference type="RefSeq" id="XP_066650590.1">
    <property type="nucleotide sequence ID" value="XM_066794112.1"/>
</dbReference>
<dbReference type="InterPro" id="IPR058923">
    <property type="entry name" value="RCC1-like_dom"/>
</dbReference>
<accession>A0ABR1L538</accession>
<proteinExistence type="predicted"/>
<keyword evidence="1" id="KW-0677">Repeat</keyword>
<keyword evidence="5" id="KW-1185">Reference proteome</keyword>
<dbReference type="SUPFAM" id="SSF50985">
    <property type="entry name" value="RCC1/BLIP-II"/>
    <property type="match status" value="1"/>
</dbReference>
<dbReference type="InterPro" id="IPR009091">
    <property type="entry name" value="RCC1/BLIP-II"/>
</dbReference>
<name>A0ABR1L538_9PEZI</name>
<dbReference type="Pfam" id="PF25390">
    <property type="entry name" value="WD40_RLD"/>
    <property type="match status" value="1"/>
</dbReference>
<dbReference type="GeneID" id="92027018"/>
<dbReference type="EMBL" id="JBBPEH010000014">
    <property type="protein sequence ID" value="KAK7530351.1"/>
    <property type="molecule type" value="Genomic_DNA"/>
</dbReference>
<feature type="domain" description="RCC1-like" evidence="3">
    <location>
        <begin position="2"/>
        <end position="342"/>
    </location>
</feature>
<evidence type="ECO:0000259" key="3">
    <source>
        <dbReference type="Pfam" id="PF25390"/>
    </source>
</evidence>
<feature type="repeat" description="RCC1" evidence="2">
    <location>
        <begin position="110"/>
        <end position="164"/>
    </location>
</feature>
<feature type="repeat" description="RCC1" evidence="2">
    <location>
        <begin position="1"/>
        <end position="54"/>
    </location>
</feature>
<reference evidence="4 5" key="1">
    <citation type="submission" date="2024-04" db="EMBL/GenBank/DDBJ databases">
        <title>Phyllosticta paracitricarpa is synonymous to the EU quarantine fungus P. citricarpa based on phylogenomic analyses.</title>
        <authorList>
            <consortium name="Lawrence Berkeley National Laboratory"/>
            <person name="Van ingen-buijs V.A."/>
            <person name="Van westerhoven A.C."/>
            <person name="Haridas S."/>
            <person name="Skiadas P."/>
            <person name="Martin F."/>
            <person name="Groenewald J.Z."/>
            <person name="Crous P.W."/>
            <person name="Seidl M.F."/>
        </authorList>
    </citation>
    <scope>NUCLEOTIDE SEQUENCE [LARGE SCALE GENOMIC DNA]</scope>
    <source>
        <strain evidence="4 5">CPC 17464</strain>
    </source>
</reference>
<dbReference type="InterPro" id="IPR000408">
    <property type="entry name" value="Reg_chr_condens"/>
</dbReference>
<dbReference type="Proteomes" id="UP001360953">
    <property type="component" value="Unassembled WGS sequence"/>
</dbReference>
<sequence>MLFAFGSNGSGQLGIGHDEDVHTPSATSIQAESALTEPLRIDAGGNHTLILTKDGAVFAAGDNANGRCAFGSSIESSSKFRPCLPCGPTPQARFQTCAATWEASVFASDRQVLSCGSGVKGELGQGENIVESAQAQPIPGFPPPDTHVIDMAAGMNHVVAVLDNGDVYGWGNGRKGQLGEATSIVWSPRKISSISFPVRRVACGREFTFVIGDSSRGQCALLGADKWSIASAAPQSVPGYIDVGAGWSNIYILQRDGTILAWGRNNHGQLPPSKLPPVEAMAAGSEHVLAKTRDGKVLAWGWGEHGNCGLPTDDTGNVAGTWNEVQTSGSVQFIAAGCATSFVFAS</sequence>
<evidence type="ECO:0000313" key="5">
    <source>
        <dbReference type="Proteomes" id="UP001360953"/>
    </source>
</evidence>
<comment type="caution">
    <text evidence="4">The sequence shown here is derived from an EMBL/GenBank/DDBJ whole genome shotgun (WGS) entry which is preliminary data.</text>
</comment>